<name>A0A8X8D1L7_POPTO</name>
<dbReference type="InterPro" id="IPR039778">
    <property type="entry name" value="PDCD4"/>
</dbReference>
<dbReference type="GO" id="GO:0006417">
    <property type="term" value="P:regulation of translation"/>
    <property type="evidence" value="ECO:0007669"/>
    <property type="project" value="UniProtKB-KW"/>
</dbReference>
<organism evidence="8 9">
    <name type="scientific">Populus tomentosa</name>
    <name type="common">Chinese white poplar</name>
    <dbReference type="NCBI Taxonomy" id="118781"/>
    <lineage>
        <taxon>Eukaryota</taxon>
        <taxon>Viridiplantae</taxon>
        <taxon>Streptophyta</taxon>
        <taxon>Embryophyta</taxon>
        <taxon>Tracheophyta</taxon>
        <taxon>Spermatophyta</taxon>
        <taxon>Magnoliopsida</taxon>
        <taxon>eudicotyledons</taxon>
        <taxon>Gunneridae</taxon>
        <taxon>Pentapetalae</taxon>
        <taxon>rosids</taxon>
        <taxon>fabids</taxon>
        <taxon>Malpighiales</taxon>
        <taxon>Salicaceae</taxon>
        <taxon>Saliceae</taxon>
        <taxon>Populus</taxon>
    </lineage>
</organism>
<keyword evidence="3" id="KW-0677">Repeat</keyword>
<dbReference type="InterPro" id="IPR003891">
    <property type="entry name" value="Initiation_fac_eIF4g_MI"/>
</dbReference>
<accession>A0A8X8D1L7</accession>
<dbReference type="Proteomes" id="UP000886885">
    <property type="component" value="Chromosome 2D"/>
</dbReference>
<dbReference type="AlphaFoldDB" id="A0A8X8D1L7"/>
<dbReference type="OrthoDB" id="414546at2759"/>
<keyword evidence="2" id="KW-0963">Cytoplasm</keyword>
<evidence type="ECO:0000256" key="6">
    <source>
        <dbReference type="SAM" id="MobiDB-lite"/>
    </source>
</evidence>
<feature type="compositionally biased region" description="Polar residues" evidence="6">
    <location>
        <begin position="73"/>
        <end position="88"/>
    </location>
</feature>
<sequence>MLFKTLQFRENNLTKRGCVGLMGPEYFAGLETFVLNFRDRPGLIFFTRTETSSKVHRELVRSASESADPLSVSPLQISVHSKSPNSPRSPHHVCSSKGDFSKGIPKKIAKKAPLAMIEKKNERLRGSLDECFNSGLITIYQMMKGFGRVSESLDDFALDVPDARNNS</sequence>
<dbReference type="PANTHER" id="PTHR12626">
    <property type="entry name" value="PROGRAMMED CELL DEATH 4"/>
    <property type="match status" value="1"/>
</dbReference>
<reference evidence="8" key="1">
    <citation type="journal article" date="2020" name="bioRxiv">
        <title>Hybrid origin of Populus tomentosa Carr. identified through genome sequencing and phylogenomic analysis.</title>
        <authorList>
            <person name="An X."/>
            <person name="Gao K."/>
            <person name="Chen Z."/>
            <person name="Li J."/>
            <person name="Yang X."/>
            <person name="Yang X."/>
            <person name="Zhou J."/>
            <person name="Guo T."/>
            <person name="Zhao T."/>
            <person name="Huang S."/>
            <person name="Miao D."/>
            <person name="Khan W.U."/>
            <person name="Rao P."/>
            <person name="Ye M."/>
            <person name="Lei B."/>
            <person name="Liao W."/>
            <person name="Wang J."/>
            <person name="Ji L."/>
            <person name="Li Y."/>
            <person name="Guo B."/>
            <person name="Mustafa N.S."/>
            <person name="Li S."/>
            <person name="Yun Q."/>
            <person name="Keller S.R."/>
            <person name="Mao J."/>
            <person name="Zhang R."/>
            <person name="Strauss S.H."/>
        </authorList>
    </citation>
    <scope>NUCLEOTIDE SEQUENCE</scope>
    <source>
        <strain evidence="8">GM15</strain>
        <tissue evidence="8">Leaf</tissue>
    </source>
</reference>
<dbReference type="EMBL" id="JAAWWB010000004">
    <property type="protein sequence ID" value="KAG6783996.1"/>
    <property type="molecule type" value="Genomic_DNA"/>
</dbReference>
<evidence type="ECO:0000256" key="3">
    <source>
        <dbReference type="ARBA" id="ARBA00022737"/>
    </source>
</evidence>
<evidence type="ECO:0000313" key="8">
    <source>
        <dbReference type="EMBL" id="KAG6783996.1"/>
    </source>
</evidence>
<feature type="domain" description="MI" evidence="7">
    <location>
        <begin position="51"/>
        <end position="167"/>
    </location>
</feature>
<comment type="subcellular location">
    <subcellularLocation>
        <location evidence="1">Cytoplasm</location>
    </subcellularLocation>
</comment>
<feature type="region of interest" description="Disordered" evidence="6">
    <location>
        <begin position="71"/>
        <end position="98"/>
    </location>
</feature>
<keyword evidence="4" id="KW-0810">Translation regulation</keyword>
<comment type="caution">
    <text evidence="8">The sequence shown here is derived from an EMBL/GenBank/DDBJ whole genome shotgun (WGS) entry which is preliminary data.</text>
</comment>
<evidence type="ECO:0000256" key="4">
    <source>
        <dbReference type="ARBA" id="ARBA00022845"/>
    </source>
</evidence>
<dbReference type="GO" id="GO:0045892">
    <property type="term" value="P:negative regulation of DNA-templated transcription"/>
    <property type="evidence" value="ECO:0007669"/>
    <property type="project" value="InterPro"/>
</dbReference>
<keyword evidence="5" id="KW-0539">Nucleus</keyword>
<protein>
    <recommendedName>
        <fullName evidence="7">MI domain-containing protein</fullName>
    </recommendedName>
</protein>
<dbReference type="GO" id="GO:0005737">
    <property type="term" value="C:cytoplasm"/>
    <property type="evidence" value="ECO:0007669"/>
    <property type="project" value="UniProtKB-SubCell"/>
</dbReference>
<dbReference type="PANTHER" id="PTHR12626:SF2">
    <property type="entry name" value="MA3 DOMAIN-CONTAINING TRANSLATION REGULATORY FACTOR 2"/>
    <property type="match status" value="1"/>
</dbReference>
<evidence type="ECO:0000313" key="9">
    <source>
        <dbReference type="Proteomes" id="UP000886885"/>
    </source>
</evidence>
<evidence type="ECO:0000259" key="7">
    <source>
        <dbReference type="PROSITE" id="PS51366"/>
    </source>
</evidence>
<gene>
    <name evidence="8" type="ORF">POTOM_009678</name>
</gene>
<evidence type="ECO:0000256" key="2">
    <source>
        <dbReference type="ARBA" id="ARBA00022490"/>
    </source>
</evidence>
<keyword evidence="9" id="KW-1185">Reference proteome</keyword>
<evidence type="ECO:0000256" key="1">
    <source>
        <dbReference type="ARBA" id="ARBA00004496"/>
    </source>
</evidence>
<dbReference type="PROSITE" id="PS51366">
    <property type="entry name" value="MI"/>
    <property type="match status" value="1"/>
</dbReference>
<evidence type="ECO:0000256" key="5">
    <source>
        <dbReference type="ARBA" id="ARBA00023242"/>
    </source>
</evidence>
<proteinExistence type="predicted"/>
<dbReference type="Pfam" id="PF02847">
    <property type="entry name" value="MA3"/>
    <property type="match status" value="1"/>
</dbReference>